<feature type="chain" id="PRO_5046909884" evidence="2">
    <location>
        <begin position="27"/>
        <end position="164"/>
    </location>
</feature>
<keyword evidence="2" id="KW-0732">Signal</keyword>
<keyword evidence="4" id="KW-1185">Reference proteome</keyword>
<dbReference type="PROSITE" id="PS51257">
    <property type="entry name" value="PROKAR_LIPOPROTEIN"/>
    <property type="match status" value="1"/>
</dbReference>
<evidence type="ECO:0000256" key="2">
    <source>
        <dbReference type="SAM" id="SignalP"/>
    </source>
</evidence>
<evidence type="ECO:0000313" key="3">
    <source>
        <dbReference type="EMBL" id="MFC3766135.1"/>
    </source>
</evidence>
<accession>A0ABV7YPR3</accession>
<organism evidence="3 4">
    <name type="scientific">Tenggerimyces flavus</name>
    <dbReference type="NCBI Taxonomy" id="1708749"/>
    <lineage>
        <taxon>Bacteria</taxon>
        <taxon>Bacillati</taxon>
        <taxon>Actinomycetota</taxon>
        <taxon>Actinomycetes</taxon>
        <taxon>Propionibacteriales</taxon>
        <taxon>Nocardioidaceae</taxon>
        <taxon>Tenggerimyces</taxon>
    </lineage>
</organism>
<gene>
    <name evidence="3" type="ORF">ACFOUW_35260</name>
</gene>
<proteinExistence type="predicted"/>
<name>A0ABV7YPR3_9ACTN</name>
<reference evidence="4" key="1">
    <citation type="journal article" date="2019" name="Int. J. Syst. Evol. Microbiol.">
        <title>The Global Catalogue of Microorganisms (GCM) 10K type strain sequencing project: providing services to taxonomists for standard genome sequencing and annotation.</title>
        <authorList>
            <consortium name="The Broad Institute Genomics Platform"/>
            <consortium name="The Broad Institute Genome Sequencing Center for Infectious Disease"/>
            <person name="Wu L."/>
            <person name="Ma J."/>
        </authorList>
    </citation>
    <scope>NUCLEOTIDE SEQUENCE [LARGE SCALE GENOMIC DNA]</scope>
    <source>
        <strain evidence="4">CGMCC 4.7241</strain>
    </source>
</reference>
<evidence type="ECO:0000256" key="1">
    <source>
        <dbReference type="SAM" id="MobiDB-lite"/>
    </source>
</evidence>
<evidence type="ECO:0000313" key="4">
    <source>
        <dbReference type="Proteomes" id="UP001595699"/>
    </source>
</evidence>
<dbReference type="Proteomes" id="UP001595699">
    <property type="component" value="Unassembled WGS sequence"/>
</dbReference>
<dbReference type="EMBL" id="JBHRZH010000049">
    <property type="protein sequence ID" value="MFC3766135.1"/>
    <property type="molecule type" value="Genomic_DNA"/>
</dbReference>
<sequence>MRQITFANRAALFGASLAAVAVIASACGSGTTTTNPSDPSESPSPSASSTSPAAKPIPTQPQTGKLSGTIPIEAVKLSPDGKQLTVSYYIGPEACHGSLDKADVSQNASGVSVRLLRKPPAKADESIACVDMVELKTTAVTLETPLGSRPLTDGGTAKPIKVTG</sequence>
<feature type="region of interest" description="Disordered" evidence="1">
    <location>
        <begin position="29"/>
        <end position="69"/>
    </location>
</feature>
<comment type="caution">
    <text evidence="3">The sequence shown here is derived from an EMBL/GenBank/DDBJ whole genome shotgun (WGS) entry which is preliminary data.</text>
</comment>
<protein>
    <submittedName>
        <fullName evidence="3">Uncharacterized protein</fullName>
    </submittedName>
</protein>
<feature type="signal peptide" evidence="2">
    <location>
        <begin position="1"/>
        <end position="26"/>
    </location>
</feature>
<dbReference type="RefSeq" id="WP_205120450.1">
    <property type="nucleotide sequence ID" value="NZ_JAFBCM010000001.1"/>
</dbReference>
<feature type="compositionally biased region" description="Low complexity" evidence="1">
    <location>
        <begin position="29"/>
        <end position="57"/>
    </location>
</feature>